<name>A0A8H5EMA2_FUSOX</name>
<proteinExistence type="inferred from homology"/>
<dbReference type="EMBL" id="JAAFOW010000614">
    <property type="protein sequence ID" value="KAF5265177.1"/>
    <property type="molecule type" value="Genomic_DNA"/>
</dbReference>
<comment type="caution">
    <text evidence="5">The sequence shown here is derived from an EMBL/GenBank/DDBJ whole genome shotgun (WGS) entry which is preliminary data.</text>
</comment>
<comment type="catalytic activity">
    <reaction evidence="3">
        <text>a monoacylglycerol + H2O = glycerol + a fatty acid + H(+)</text>
        <dbReference type="Rhea" id="RHEA:15245"/>
        <dbReference type="ChEBI" id="CHEBI:15377"/>
        <dbReference type="ChEBI" id="CHEBI:15378"/>
        <dbReference type="ChEBI" id="CHEBI:17408"/>
        <dbReference type="ChEBI" id="CHEBI:17754"/>
        <dbReference type="ChEBI" id="CHEBI:28868"/>
    </reaction>
</comment>
<dbReference type="InterPro" id="IPR051218">
    <property type="entry name" value="Sec_MonoDiacylglyc_Lipase"/>
</dbReference>
<evidence type="ECO:0000256" key="3">
    <source>
        <dbReference type="ARBA" id="ARBA00048461"/>
    </source>
</evidence>
<feature type="domain" description="Fungal lipase-type" evidence="4">
    <location>
        <begin position="181"/>
        <end position="298"/>
    </location>
</feature>
<protein>
    <recommendedName>
        <fullName evidence="4">Fungal lipase-type domain-containing protein</fullName>
    </recommendedName>
</protein>
<dbReference type="PANTHER" id="PTHR45856">
    <property type="entry name" value="ALPHA/BETA-HYDROLASES SUPERFAMILY PROTEIN"/>
    <property type="match status" value="1"/>
</dbReference>
<evidence type="ECO:0000259" key="4">
    <source>
        <dbReference type="Pfam" id="PF01764"/>
    </source>
</evidence>
<evidence type="ECO:0000256" key="2">
    <source>
        <dbReference type="ARBA" id="ARBA00047591"/>
    </source>
</evidence>
<sequence length="449" mass="49077">MWASKILKGRNARSITKTSIATAASAPTSQAEFSANSQAFSVAVTELLECLDFVLDQLDDQGEHGDLLQFHLSRLAKEISKYENSKVDEQISQPWTGYVCLPQENRSLLIQSNLGRDRDLLELLLAACGCACSVYKPDVHPGGDLVPVISRTPSITGTVKATSIWKSEDTNTLNQKDAASVFAFPGSDERIFAHSGFLACAATLLPWLTEEIIRQVTADKSLEDIVFTGHSAGGAVAAMIFLHFVCHFPSELSNAKFSLVTFGAPPVTSTNITELAQGLPQTRHIYAVVNEHDLVPRVDQGYITSIISLYRSAYGLPLSDFNNTTFTNNTQADRNQDAIWKLPPPDFYIVGNIIVLRAKLDYNALQSISSQTSTDTTTPPQKLDILRVSPIEFCKLLFFEISSAGPKTLRVGTSPPTKSSLNGIGPLYTTKHFTTILGQGTAFKHQLYE</sequence>
<dbReference type="AlphaFoldDB" id="A0A8H5EMA2"/>
<evidence type="ECO:0000313" key="5">
    <source>
        <dbReference type="EMBL" id="KAF5265177.1"/>
    </source>
</evidence>
<accession>A0A8H5EMA2</accession>
<dbReference type="GO" id="GO:0006629">
    <property type="term" value="P:lipid metabolic process"/>
    <property type="evidence" value="ECO:0007669"/>
    <property type="project" value="InterPro"/>
</dbReference>
<organism evidence="5 6">
    <name type="scientific">Fusarium oxysporum</name>
    <name type="common">Fusarium vascular wilt</name>
    <dbReference type="NCBI Taxonomy" id="5507"/>
    <lineage>
        <taxon>Eukaryota</taxon>
        <taxon>Fungi</taxon>
        <taxon>Dikarya</taxon>
        <taxon>Ascomycota</taxon>
        <taxon>Pezizomycotina</taxon>
        <taxon>Sordariomycetes</taxon>
        <taxon>Hypocreomycetidae</taxon>
        <taxon>Hypocreales</taxon>
        <taxon>Nectriaceae</taxon>
        <taxon>Fusarium</taxon>
        <taxon>Fusarium oxysporum species complex</taxon>
    </lineage>
</organism>
<reference evidence="5" key="1">
    <citation type="submission" date="2020-02" db="EMBL/GenBank/DDBJ databases">
        <title>Identification and distribution of gene clusters putatively required for synthesis of sphingolipid metabolism inhibitors in phylogenetically diverse species of the filamentous fungus Fusarium.</title>
        <authorList>
            <person name="Kim H.-S."/>
            <person name="Busman M."/>
            <person name="Brown D.W."/>
            <person name="Divon H."/>
            <person name="Uhlig S."/>
            <person name="Proctor R.H."/>
        </authorList>
    </citation>
    <scope>NUCLEOTIDE SEQUENCE [LARGE SCALE GENOMIC DNA]</scope>
    <source>
        <strain evidence="5">NRRL 39464</strain>
    </source>
</reference>
<dbReference type="SUPFAM" id="SSF53474">
    <property type="entry name" value="alpha/beta-Hydrolases"/>
    <property type="match status" value="1"/>
</dbReference>
<dbReference type="InterPro" id="IPR029058">
    <property type="entry name" value="AB_hydrolase_fold"/>
</dbReference>
<comment type="similarity">
    <text evidence="1">Belongs to the AB hydrolase superfamily. Lipase family. Class 3 subfamily.</text>
</comment>
<dbReference type="Pfam" id="PF01764">
    <property type="entry name" value="Lipase_3"/>
    <property type="match status" value="1"/>
</dbReference>
<dbReference type="InterPro" id="IPR002921">
    <property type="entry name" value="Fungal_lipase-type"/>
</dbReference>
<dbReference type="Gene3D" id="3.40.50.1820">
    <property type="entry name" value="alpha/beta hydrolase"/>
    <property type="match status" value="1"/>
</dbReference>
<evidence type="ECO:0000256" key="1">
    <source>
        <dbReference type="ARBA" id="ARBA00043996"/>
    </source>
</evidence>
<dbReference type="PANTHER" id="PTHR45856:SF24">
    <property type="entry name" value="FUNGAL LIPASE-LIKE DOMAIN-CONTAINING PROTEIN"/>
    <property type="match status" value="1"/>
</dbReference>
<comment type="catalytic activity">
    <reaction evidence="2">
        <text>a diacylglycerol + H2O = a monoacylglycerol + a fatty acid + H(+)</text>
        <dbReference type="Rhea" id="RHEA:32731"/>
        <dbReference type="ChEBI" id="CHEBI:15377"/>
        <dbReference type="ChEBI" id="CHEBI:15378"/>
        <dbReference type="ChEBI" id="CHEBI:17408"/>
        <dbReference type="ChEBI" id="CHEBI:18035"/>
        <dbReference type="ChEBI" id="CHEBI:28868"/>
    </reaction>
</comment>
<gene>
    <name evidence="5" type="ORF">FOXYS1_4028</name>
</gene>
<dbReference type="Proteomes" id="UP000558688">
    <property type="component" value="Unassembled WGS sequence"/>
</dbReference>
<evidence type="ECO:0000313" key="6">
    <source>
        <dbReference type="Proteomes" id="UP000558688"/>
    </source>
</evidence>